<dbReference type="PANTHER" id="PTHR46018">
    <property type="entry name" value="ZINC PHOSPHODIESTERASE ELAC PROTEIN 1"/>
    <property type="match status" value="1"/>
</dbReference>
<dbReference type="SUPFAM" id="SSF56281">
    <property type="entry name" value="Metallo-hydrolase/oxidoreductase"/>
    <property type="match status" value="1"/>
</dbReference>
<dbReference type="EMBL" id="DRTD01000151">
    <property type="protein sequence ID" value="HHE54541.1"/>
    <property type="molecule type" value="Genomic_DNA"/>
</dbReference>
<dbReference type="GO" id="GO:0042781">
    <property type="term" value="F:3'-tRNA processing endoribonuclease activity"/>
    <property type="evidence" value="ECO:0007669"/>
    <property type="project" value="TreeGrafter"/>
</dbReference>
<accession>A0A7V5H2A4</accession>
<sequence>MAIIHKMLGQPFQDNALYMRVESGQKTFRLLFDCGEMTISELSPSEVMKIDHLFFSHFHLDHVAGFDHFIRLNYNRTGKPVHIWGPEGTTQKVFNRLNSFCWNLLEKLETEWQIHELKGNTILHSVLWAKERFGKIRQLAREPFNGILLQTPELKLTTLILEHKIPVLGFKIEETDRQKVSAEKLEKMNLEAGPWLQQLLDFKTDDSQEIEINGYLYRIGNLRKDLLFTVKGDNLAYLTDFKIPEKNYQSLLDWLANTQILYCESQYLNEDLELAQKNYHLTVGQAAKLARMAEVEKLYLFHFSQRYKHRPVNHFIEEARKIFINSFVWDSQKSKH</sequence>
<protein>
    <submittedName>
        <fullName evidence="1">MBL fold metallo-hydrolase</fullName>
    </submittedName>
</protein>
<comment type="caution">
    <text evidence="1">The sequence shown here is derived from an EMBL/GenBank/DDBJ whole genome shotgun (WGS) entry which is preliminary data.</text>
</comment>
<dbReference type="PANTHER" id="PTHR46018:SF2">
    <property type="entry name" value="ZINC PHOSPHODIESTERASE ELAC PROTEIN 1"/>
    <property type="match status" value="1"/>
</dbReference>
<dbReference type="InterPro" id="IPR036866">
    <property type="entry name" value="RibonucZ/Hydroxyglut_hydro"/>
</dbReference>
<proteinExistence type="predicted"/>
<gene>
    <name evidence="1" type="ORF">ENL21_02080</name>
</gene>
<name>A0A7V5H2A4_CALAY</name>
<reference evidence="1" key="1">
    <citation type="journal article" date="2020" name="mSystems">
        <title>Genome- and Community-Level Interaction Insights into Carbon Utilization and Element Cycling Functions of Hydrothermarchaeota in Hydrothermal Sediment.</title>
        <authorList>
            <person name="Zhou Z."/>
            <person name="Liu Y."/>
            <person name="Xu W."/>
            <person name="Pan J."/>
            <person name="Luo Z.H."/>
            <person name="Li M."/>
        </authorList>
    </citation>
    <scope>NUCLEOTIDE SEQUENCE [LARGE SCALE GENOMIC DNA]</scope>
    <source>
        <strain evidence="1">HyVt-76</strain>
    </source>
</reference>
<dbReference type="Pfam" id="PF23023">
    <property type="entry name" value="Anti-Pycsar_Apyc1"/>
    <property type="match status" value="1"/>
</dbReference>
<dbReference type="Proteomes" id="UP000886111">
    <property type="component" value="Unassembled WGS sequence"/>
</dbReference>
<evidence type="ECO:0000313" key="1">
    <source>
        <dbReference type="EMBL" id="HHE54541.1"/>
    </source>
</evidence>
<dbReference type="AlphaFoldDB" id="A0A7V5H2A4"/>
<organism evidence="1">
    <name type="scientific">Caldithrix abyssi</name>
    <dbReference type="NCBI Taxonomy" id="187145"/>
    <lineage>
        <taxon>Bacteria</taxon>
        <taxon>Pseudomonadati</taxon>
        <taxon>Calditrichota</taxon>
        <taxon>Calditrichia</taxon>
        <taxon>Calditrichales</taxon>
        <taxon>Calditrichaceae</taxon>
        <taxon>Caldithrix</taxon>
    </lineage>
</organism>
<dbReference type="Gene3D" id="3.60.15.10">
    <property type="entry name" value="Ribonuclease Z/Hydroxyacylglutathione hydrolase-like"/>
    <property type="match status" value="1"/>
</dbReference>